<feature type="coiled-coil region" evidence="1">
    <location>
        <begin position="42"/>
        <end position="90"/>
    </location>
</feature>
<dbReference type="STRING" id="638301.HMPREF0444_1506"/>
<reference evidence="2 3" key="1">
    <citation type="submission" date="2009-08" db="EMBL/GenBank/DDBJ databases">
        <authorList>
            <person name="Muzny D."/>
            <person name="Qin X."/>
            <person name="Deng J."/>
            <person name="Jiang H."/>
            <person name="Liu Y."/>
            <person name="Qu J."/>
            <person name="Song X.-Z."/>
            <person name="Zhang L."/>
            <person name="Thornton R."/>
            <person name="Coyle M."/>
            <person name="Francisco L."/>
            <person name="Jackson L."/>
            <person name="Javaid M."/>
            <person name="Korchina V."/>
            <person name="Kovar C."/>
            <person name="Mata R."/>
            <person name="Mathew T."/>
            <person name="Ngo R."/>
            <person name="Nguyen L."/>
            <person name="Nguyen N."/>
            <person name="Okwuonu G."/>
            <person name="Ongeri F."/>
            <person name="Pham C."/>
            <person name="Simmons D."/>
            <person name="Wilczek-Boney K."/>
            <person name="Hale W."/>
            <person name="Jakkamsetti A."/>
            <person name="Pham P."/>
            <person name="Ruth R."/>
            <person name="San Lucas F."/>
            <person name="Warren J."/>
            <person name="Zhang J."/>
            <person name="Zhao Z."/>
            <person name="Zhou C."/>
            <person name="Zhu D."/>
            <person name="Lee S."/>
            <person name="Bess C."/>
            <person name="Blankenburg K."/>
            <person name="Forbes L."/>
            <person name="Fu Q."/>
            <person name="Gubbala S."/>
            <person name="Hirani K."/>
            <person name="Jayaseelan J.C."/>
            <person name="Lara F."/>
            <person name="Munidasa M."/>
            <person name="Palculict T."/>
            <person name="Patil S."/>
            <person name="Pu L.-L."/>
            <person name="Saada N."/>
            <person name="Tang L."/>
            <person name="Weissenberger G."/>
            <person name="Zhu Y."/>
            <person name="Hemphill L."/>
            <person name="Shang Y."/>
            <person name="Youmans B."/>
            <person name="Ayvaz T."/>
            <person name="Ross M."/>
            <person name="Santibanez J."/>
            <person name="Aqrawi P."/>
            <person name="Gross S."/>
            <person name="Joshi V."/>
            <person name="Fowler G."/>
            <person name="Nazareth L."/>
            <person name="Reid J."/>
            <person name="Worley K."/>
            <person name="Petrosino J."/>
            <person name="Highlander S."/>
            <person name="Gibbs R."/>
        </authorList>
    </citation>
    <scope>NUCLEOTIDE SEQUENCE [LARGE SCALE GENOMIC DNA]</scope>
    <source>
        <strain evidence="2 3">ATCC 49175</strain>
    </source>
</reference>
<accession>C8NHW1</accession>
<dbReference type="AlphaFoldDB" id="C8NHW1"/>
<organism evidence="2 3">
    <name type="scientific">Granulicatella adiacens ATCC 49175</name>
    <dbReference type="NCBI Taxonomy" id="638301"/>
    <lineage>
        <taxon>Bacteria</taxon>
        <taxon>Bacillati</taxon>
        <taxon>Bacillota</taxon>
        <taxon>Bacilli</taxon>
        <taxon>Lactobacillales</taxon>
        <taxon>Carnobacteriaceae</taxon>
        <taxon>Granulicatella</taxon>
    </lineage>
</organism>
<keyword evidence="1" id="KW-0175">Coiled coil</keyword>
<evidence type="ECO:0000313" key="3">
    <source>
        <dbReference type="Proteomes" id="UP000005926"/>
    </source>
</evidence>
<dbReference type="Proteomes" id="UP000005926">
    <property type="component" value="Unassembled WGS sequence"/>
</dbReference>
<comment type="caution">
    <text evidence="2">The sequence shown here is derived from an EMBL/GenBank/DDBJ whole genome shotgun (WGS) entry which is preliminary data.</text>
</comment>
<protein>
    <submittedName>
        <fullName evidence="2">Uncharacterized protein</fullName>
    </submittedName>
</protein>
<dbReference type="EMBL" id="ACKZ01000021">
    <property type="protein sequence ID" value="EEW36774.1"/>
    <property type="molecule type" value="Genomic_DNA"/>
</dbReference>
<evidence type="ECO:0000256" key="1">
    <source>
        <dbReference type="SAM" id="Coils"/>
    </source>
</evidence>
<keyword evidence="3" id="KW-1185">Reference proteome</keyword>
<gene>
    <name evidence="2" type="ORF">HMPREF0444_1506</name>
</gene>
<evidence type="ECO:0000313" key="2">
    <source>
        <dbReference type="EMBL" id="EEW36774.1"/>
    </source>
</evidence>
<dbReference type="GeneID" id="78412246"/>
<sequence>MKNKGLVIKAKISMRNKKMDDINKVLEGINARSAELLSAIEASETEEDLVVLESQVEEVQKELDQRSSEKEALEIEIEELNEELRTIEGKELSMKKIATNKLMRLQKLENC</sequence>
<name>C8NHW1_9LACT</name>
<dbReference type="HOGENOM" id="CLU_2154797_0_0_9"/>
<proteinExistence type="predicted"/>
<dbReference type="RefSeq" id="WP_005608086.1">
    <property type="nucleotide sequence ID" value="NZ_CP102283.1"/>
</dbReference>